<keyword evidence="13" id="KW-1185">Reference proteome</keyword>
<evidence type="ECO:0000256" key="9">
    <source>
        <dbReference type="RuleBase" id="RU000488"/>
    </source>
</evidence>
<keyword evidence="6" id="KW-1133">Transmembrane helix</keyword>
<keyword evidence="5" id="KW-0677">Repeat</keyword>
<feature type="signal peptide" evidence="11">
    <location>
        <begin position="1"/>
        <end position="21"/>
    </location>
</feature>
<evidence type="ECO:0000256" key="10">
    <source>
        <dbReference type="SAM" id="MobiDB-lite"/>
    </source>
</evidence>
<keyword evidence="11" id="KW-0732">Signal</keyword>
<proteinExistence type="inferred from homology"/>
<evidence type="ECO:0000313" key="13">
    <source>
        <dbReference type="Proteomes" id="UP001295423"/>
    </source>
</evidence>
<dbReference type="SUPFAM" id="SSF103506">
    <property type="entry name" value="Mitochondrial carrier"/>
    <property type="match status" value="1"/>
</dbReference>
<evidence type="ECO:0008006" key="14">
    <source>
        <dbReference type="Google" id="ProtNLM"/>
    </source>
</evidence>
<feature type="chain" id="PRO_5041959065" description="Mitochondrial carrier protein" evidence="11">
    <location>
        <begin position="22"/>
        <end position="418"/>
    </location>
</feature>
<dbReference type="InterPro" id="IPR023395">
    <property type="entry name" value="MCP_dom_sf"/>
</dbReference>
<evidence type="ECO:0000256" key="3">
    <source>
        <dbReference type="ARBA" id="ARBA00022448"/>
    </source>
</evidence>
<evidence type="ECO:0000256" key="1">
    <source>
        <dbReference type="ARBA" id="ARBA00004141"/>
    </source>
</evidence>
<evidence type="ECO:0000313" key="12">
    <source>
        <dbReference type="EMBL" id="CAJ1961996.1"/>
    </source>
</evidence>
<dbReference type="GO" id="GO:0016020">
    <property type="term" value="C:membrane"/>
    <property type="evidence" value="ECO:0007669"/>
    <property type="project" value="UniProtKB-SubCell"/>
</dbReference>
<keyword evidence="3 9" id="KW-0813">Transport</keyword>
<sequence>MYSRTYVLTTAILLALGFALAEVNDSPIFFPLVKDCDWTELTFTFTSPALQSPSPSDSIGGPYNRSRSLSRSYHRPIVLNFRGGGVAGVKLDSSTNKSSSNSSSSAATEGWKNSIASGLASVCAKTLLQPFDTIKTVQQHSQRETTLTLMEAMQVVVQREGNWKDLYAGLVVSALGSIPSISLYYGIYSYCKRVLFSWMLEAKQQKKGNIGAARGSNQALRLLAVAMAAAIGNTIASFSRVPYEVVKQKLQTGQYANTVDALVSLFRHSGFRAFFPPGGIAIQMLRDVPYAIVTLLVYEYLRDVWNADQDRQVWKDMTIGAIAGGAGSFLTNGLDVLKTRLQTSPPEVYGGSIVKCARITFQEGGISAFLRGSTSRLMHKMPANGFFFYFFELFRTLLKVERSTLEQQETSNGTKLKG</sequence>
<feature type="repeat" description="Solcar" evidence="8">
    <location>
        <begin position="311"/>
        <end position="397"/>
    </location>
</feature>
<feature type="region of interest" description="Disordered" evidence="10">
    <location>
        <begin position="49"/>
        <end position="68"/>
    </location>
</feature>
<reference evidence="12" key="1">
    <citation type="submission" date="2023-08" db="EMBL/GenBank/DDBJ databases">
        <authorList>
            <person name="Audoor S."/>
            <person name="Bilcke G."/>
        </authorList>
    </citation>
    <scope>NUCLEOTIDE SEQUENCE</scope>
</reference>
<dbReference type="Pfam" id="PF00153">
    <property type="entry name" value="Mito_carr"/>
    <property type="match status" value="3"/>
</dbReference>
<accession>A0AAD2G426</accession>
<dbReference type="Proteomes" id="UP001295423">
    <property type="component" value="Unassembled WGS sequence"/>
</dbReference>
<gene>
    <name evidence="12" type="ORF">CYCCA115_LOCUS19475</name>
</gene>
<evidence type="ECO:0000256" key="6">
    <source>
        <dbReference type="ARBA" id="ARBA00022989"/>
    </source>
</evidence>
<keyword evidence="4 8" id="KW-0812">Transmembrane</keyword>
<evidence type="ECO:0000256" key="7">
    <source>
        <dbReference type="ARBA" id="ARBA00023136"/>
    </source>
</evidence>
<feature type="repeat" description="Solcar" evidence="8">
    <location>
        <begin position="220"/>
        <end position="304"/>
    </location>
</feature>
<dbReference type="EMBL" id="CAKOGP040002092">
    <property type="protein sequence ID" value="CAJ1961996.1"/>
    <property type="molecule type" value="Genomic_DNA"/>
</dbReference>
<keyword evidence="7 8" id="KW-0472">Membrane</keyword>
<evidence type="ECO:0000256" key="5">
    <source>
        <dbReference type="ARBA" id="ARBA00022737"/>
    </source>
</evidence>
<dbReference type="InterPro" id="IPR018108">
    <property type="entry name" value="MCP_transmembrane"/>
</dbReference>
<evidence type="ECO:0000256" key="2">
    <source>
        <dbReference type="ARBA" id="ARBA00006375"/>
    </source>
</evidence>
<dbReference type="Gene3D" id="1.50.40.10">
    <property type="entry name" value="Mitochondrial carrier domain"/>
    <property type="match status" value="2"/>
</dbReference>
<comment type="subcellular location">
    <subcellularLocation>
        <location evidence="1">Membrane</location>
        <topology evidence="1">Multi-pass membrane protein</topology>
    </subcellularLocation>
</comment>
<comment type="similarity">
    <text evidence="2 9">Belongs to the mitochondrial carrier (TC 2.A.29) family.</text>
</comment>
<evidence type="ECO:0000256" key="4">
    <source>
        <dbReference type="ARBA" id="ARBA00022692"/>
    </source>
</evidence>
<evidence type="ECO:0000256" key="8">
    <source>
        <dbReference type="PROSITE-ProRule" id="PRU00282"/>
    </source>
</evidence>
<comment type="caution">
    <text evidence="12">The sequence shown here is derived from an EMBL/GenBank/DDBJ whole genome shotgun (WGS) entry which is preliminary data.</text>
</comment>
<organism evidence="12 13">
    <name type="scientific">Cylindrotheca closterium</name>
    <dbReference type="NCBI Taxonomy" id="2856"/>
    <lineage>
        <taxon>Eukaryota</taxon>
        <taxon>Sar</taxon>
        <taxon>Stramenopiles</taxon>
        <taxon>Ochrophyta</taxon>
        <taxon>Bacillariophyta</taxon>
        <taxon>Bacillariophyceae</taxon>
        <taxon>Bacillariophycidae</taxon>
        <taxon>Bacillariales</taxon>
        <taxon>Bacillariaceae</taxon>
        <taxon>Cylindrotheca</taxon>
    </lineage>
</organism>
<evidence type="ECO:0000256" key="11">
    <source>
        <dbReference type="SAM" id="SignalP"/>
    </source>
</evidence>
<dbReference type="AlphaFoldDB" id="A0AAD2G426"/>
<name>A0AAD2G426_9STRA</name>
<dbReference type="PROSITE" id="PS50920">
    <property type="entry name" value="SOLCAR"/>
    <property type="match status" value="3"/>
</dbReference>
<protein>
    <recommendedName>
        <fullName evidence="14">Mitochondrial carrier protein</fullName>
    </recommendedName>
</protein>
<dbReference type="PANTHER" id="PTHR45667">
    <property type="entry name" value="S-ADENOSYLMETHIONINE MITOCHONDRIAL CARRIER PROTEIN"/>
    <property type="match status" value="1"/>
</dbReference>
<feature type="repeat" description="Solcar" evidence="8">
    <location>
        <begin position="112"/>
        <end position="194"/>
    </location>
</feature>